<evidence type="ECO:0000313" key="2">
    <source>
        <dbReference type="Proteomes" id="UP001152803"/>
    </source>
</evidence>
<dbReference type="EMBL" id="JAFJMO010000002">
    <property type="protein sequence ID" value="KAJ8284332.1"/>
    <property type="molecule type" value="Genomic_DNA"/>
</dbReference>
<accession>A0A9Q1DYX0</accession>
<sequence>MRPCVFHSCGGGERERKEGGEGSAPAVILRGSSTICGQNCRKAREGENRKRCQVTGFKNRGPQPSHTRAVTIWRQVELIMELASSCSGGVALQLQLELQRAQGPGEGESVSASSGVTAVRTRGEPKLSTVFERAICPKCKELFRPPHRCLGAFDLGSAVGIGVEREGTAAQPGGAAGRGFAGGRLLPRLFP</sequence>
<organism evidence="1 2">
    <name type="scientific">Conger conger</name>
    <name type="common">Conger eel</name>
    <name type="synonym">Muraena conger</name>
    <dbReference type="NCBI Taxonomy" id="82655"/>
    <lineage>
        <taxon>Eukaryota</taxon>
        <taxon>Metazoa</taxon>
        <taxon>Chordata</taxon>
        <taxon>Craniata</taxon>
        <taxon>Vertebrata</taxon>
        <taxon>Euteleostomi</taxon>
        <taxon>Actinopterygii</taxon>
        <taxon>Neopterygii</taxon>
        <taxon>Teleostei</taxon>
        <taxon>Anguilliformes</taxon>
        <taxon>Congridae</taxon>
        <taxon>Conger</taxon>
    </lineage>
</organism>
<dbReference type="Proteomes" id="UP001152803">
    <property type="component" value="Unassembled WGS sequence"/>
</dbReference>
<keyword evidence="2" id="KW-1185">Reference proteome</keyword>
<evidence type="ECO:0000313" key="1">
    <source>
        <dbReference type="EMBL" id="KAJ8284332.1"/>
    </source>
</evidence>
<protein>
    <submittedName>
        <fullName evidence="1">Uncharacterized protein</fullName>
    </submittedName>
</protein>
<dbReference type="AlphaFoldDB" id="A0A9Q1DYX0"/>
<gene>
    <name evidence="1" type="ORF">COCON_G00031820</name>
</gene>
<reference evidence="1" key="1">
    <citation type="journal article" date="2023" name="Science">
        <title>Genome structures resolve the early diversification of teleost fishes.</title>
        <authorList>
            <person name="Parey E."/>
            <person name="Louis A."/>
            <person name="Montfort J."/>
            <person name="Bouchez O."/>
            <person name="Roques C."/>
            <person name="Iampietro C."/>
            <person name="Lluch J."/>
            <person name="Castinel A."/>
            <person name="Donnadieu C."/>
            <person name="Desvignes T."/>
            <person name="Floi Bucao C."/>
            <person name="Jouanno E."/>
            <person name="Wen M."/>
            <person name="Mejri S."/>
            <person name="Dirks R."/>
            <person name="Jansen H."/>
            <person name="Henkel C."/>
            <person name="Chen W.J."/>
            <person name="Zahm M."/>
            <person name="Cabau C."/>
            <person name="Klopp C."/>
            <person name="Thompson A.W."/>
            <person name="Robinson-Rechavi M."/>
            <person name="Braasch I."/>
            <person name="Lecointre G."/>
            <person name="Bobe J."/>
            <person name="Postlethwait J.H."/>
            <person name="Berthelot C."/>
            <person name="Roest Crollius H."/>
            <person name="Guiguen Y."/>
        </authorList>
    </citation>
    <scope>NUCLEOTIDE SEQUENCE</scope>
    <source>
        <strain evidence="1">Concon-B</strain>
    </source>
</reference>
<comment type="caution">
    <text evidence="1">The sequence shown here is derived from an EMBL/GenBank/DDBJ whole genome shotgun (WGS) entry which is preliminary data.</text>
</comment>
<name>A0A9Q1DYX0_CONCO</name>
<proteinExistence type="predicted"/>